<keyword evidence="5" id="KW-1185">Reference proteome</keyword>
<dbReference type="InterPro" id="IPR013087">
    <property type="entry name" value="Znf_C2H2_type"/>
</dbReference>
<sequence>MEDQDIGEVGEENSGTWLDLTLGGSASAIDRNSSGSQSRTTSHKVFSCNYCMRKFFSSQALGGHQNAHKRERGAAQRSYQSERMVMGLPLNAPFLPSLRVHSHSTVHKPHRERPMGMVARFEDMAPNGMMAWAPFALDEAANMRWSRSFQHEDPQQQKRPSESRKLDLNLRL</sequence>
<dbReference type="InterPro" id="IPR036236">
    <property type="entry name" value="Znf_C2H2_sf"/>
</dbReference>
<keyword evidence="1" id="KW-0862">Zinc</keyword>
<reference evidence="4" key="1">
    <citation type="journal article" date="2023" name="GigaByte">
        <title>Genome assembly of the bearded iris, Iris pallida Lam.</title>
        <authorList>
            <person name="Bruccoleri R.E."/>
            <person name="Oakeley E.J."/>
            <person name="Faust A.M.E."/>
            <person name="Altorfer M."/>
            <person name="Dessus-Babus S."/>
            <person name="Burckhardt D."/>
            <person name="Oertli M."/>
            <person name="Naumann U."/>
            <person name="Petersen F."/>
            <person name="Wong J."/>
        </authorList>
    </citation>
    <scope>NUCLEOTIDE SEQUENCE</scope>
    <source>
        <strain evidence="4">GSM-AAB239-AS_SAM_17_03QT</strain>
    </source>
</reference>
<name>A0AAX6FWM8_IRIPA</name>
<evidence type="ECO:0000313" key="5">
    <source>
        <dbReference type="Proteomes" id="UP001140949"/>
    </source>
</evidence>
<keyword evidence="1" id="KW-0479">Metal-binding</keyword>
<evidence type="ECO:0000259" key="3">
    <source>
        <dbReference type="PROSITE" id="PS50157"/>
    </source>
</evidence>
<dbReference type="GO" id="GO:0008270">
    <property type="term" value="F:zinc ion binding"/>
    <property type="evidence" value="ECO:0007669"/>
    <property type="project" value="UniProtKB-KW"/>
</dbReference>
<feature type="region of interest" description="Disordered" evidence="2">
    <location>
        <begin position="149"/>
        <end position="172"/>
    </location>
</feature>
<keyword evidence="1" id="KW-0863">Zinc-finger</keyword>
<protein>
    <submittedName>
        <fullName evidence="4">Zinc finger protein 7-like</fullName>
    </submittedName>
</protein>
<proteinExistence type="predicted"/>
<accession>A0AAX6FWM8</accession>
<dbReference type="PANTHER" id="PTHR47593">
    <property type="entry name" value="ZINC FINGER PROTEIN 4-LIKE"/>
    <property type="match status" value="1"/>
</dbReference>
<dbReference type="PROSITE" id="PS00028">
    <property type="entry name" value="ZINC_FINGER_C2H2_1"/>
    <property type="match status" value="1"/>
</dbReference>
<dbReference type="SUPFAM" id="SSF57667">
    <property type="entry name" value="beta-beta-alpha zinc fingers"/>
    <property type="match status" value="1"/>
</dbReference>
<evidence type="ECO:0000256" key="1">
    <source>
        <dbReference type="PROSITE-ProRule" id="PRU00042"/>
    </source>
</evidence>
<organism evidence="4 5">
    <name type="scientific">Iris pallida</name>
    <name type="common">Sweet iris</name>
    <dbReference type="NCBI Taxonomy" id="29817"/>
    <lineage>
        <taxon>Eukaryota</taxon>
        <taxon>Viridiplantae</taxon>
        <taxon>Streptophyta</taxon>
        <taxon>Embryophyta</taxon>
        <taxon>Tracheophyta</taxon>
        <taxon>Spermatophyta</taxon>
        <taxon>Magnoliopsida</taxon>
        <taxon>Liliopsida</taxon>
        <taxon>Asparagales</taxon>
        <taxon>Iridaceae</taxon>
        <taxon>Iridoideae</taxon>
        <taxon>Irideae</taxon>
        <taxon>Iris</taxon>
    </lineage>
</organism>
<dbReference type="Gene3D" id="3.30.160.60">
    <property type="entry name" value="Classic Zinc Finger"/>
    <property type="match status" value="1"/>
</dbReference>
<dbReference type="InterPro" id="IPR053266">
    <property type="entry name" value="Zinc_finger_protein_7"/>
</dbReference>
<dbReference type="PROSITE" id="PS50157">
    <property type="entry name" value="ZINC_FINGER_C2H2_2"/>
    <property type="match status" value="1"/>
</dbReference>
<dbReference type="PANTHER" id="PTHR47593:SF8">
    <property type="entry name" value="OS12G0581900 PROTEIN"/>
    <property type="match status" value="1"/>
</dbReference>
<dbReference type="Proteomes" id="UP001140949">
    <property type="component" value="Unassembled WGS sequence"/>
</dbReference>
<comment type="caution">
    <text evidence="4">The sequence shown here is derived from an EMBL/GenBank/DDBJ whole genome shotgun (WGS) entry which is preliminary data.</text>
</comment>
<dbReference type="AlphaFoldDB" id="A0AAX6FWM8"/>
<feature type="domain" description="C2H2-type" evidence="3">
    <location>
        <begin position="46"/>
        <end position="73"/>
    </location>
</feature>
<evidence type="ECO:0000256" key="2">
    <source>
        <dbReference type="SAM" id="MobiDB-lite"/>
    </source>
</evidence>
<evidence type="ECO:0000313" key="4">
    <source>
        <dbReference type="EMBL" id="KAJ6820465.1"/>
    </source>
</evidence>
<gene>
    <name evidence="4" type="ORF">M6B38_397150</name>
</gene>
<dbReference type="EMBL" id="JANAVB010025598">
    <property type="protein sequence ID" value="KAJ6820465.1"/>
    <property type="molecule type" value="Genomic_DNA"/>
</dbReference>
<reference evidence="4" key="2">
    <citation type="submission" date="2023-04" db="EMBL/GenBank/DDBJ databases">
        <authorList>
            <person name="Bruccoleri R.E."/>
            <person name="Oakeley E.J."/>
            <person name="Faust A.-M."/>
            <person name="Dessus-Babus S."/>
            <person name="Altorfer M."/>
            <person name="Burckhardt D."/>
            <person name="Oertli M."/>
            <person name="Naumann U."/>
            <person name="Petersen F."/>
            <person name="Wong J."/>
        </authorList>
    </citation>
    <scope>NUCLEOTIDE SEQUENCE</scope>
    <source>
        <strain evidence="4">GSM-AAB239-AS_SAM_17_03QT</strain>
        <tissue evidence="4">Leaf</tissue>
    </source>
</reference>